<keyword evidence="3" id="KW-1185">Reference proteome</keyword>
<sequence length="162" mass="19467">MNNMMNAKEEKLRGRHRDTHAALQWLRKNRQLFEGNVYEPMMLVVNVKNPDFAKYVENHISFHDLRAFVFQRKNDMEKFMTELAKLNLFEYQRFGFFTYLREMFDAPDEVMSYLCFQYKVHDVPVGNNQTKALIKTVCSCFYSHPTLYKFKEIWGKIISVPK</sequence>
<gene>
    <name evidence="2" type="primary">SMC5</name>
    <name evidence="2" type="ORF">XENOCAPTIV_010116</name>
</gene>
<protein>
    <submittedName>
        <fullName evidence="2">Structural maintenance of chromosomes protein 5</fullName>
    </submittedName>
</protein>
<reference evidence="2 3" key="1">
    <citation type="submission" date="2021-06" db="EMBL/GenBank/DDBJ databases">
        <authorList>
            <person name="Palmer J.M."/>
        </authorList>
    </citation>
    <scope>NUCLEOTIDE SEQUENCE [LARGE SCALE GENOMIC DNA]</scope>
    <source>
        <strain evidence="2 3">XC_2019</strain>
        <tissue evidence="2">Muscle</tissue>
    </source>
</reference>
<evidence type="ECO:0000313" key="3">
    <source>
        <dbReference type="Proteomes" id="UP001434883"/>
    </source>
</evidence>
<keyword evidence="1" id="KW-0175">Coiled coil</keyword>
<dbReference type="PANTHER" id="PTHR45916:SF1">
    <property type="entry name" value="STRUCTURAL MAINTENANCE OF CHROMOSOMES PROTEIN 5"/>
    <property type="match status" value="1"/>
</dbReference>
<dbReference type="PANTHER" id="PTHR45916">
    <property type="entry name" value="STRUCTURAL MAINTENANCE OF CHROMOSOMES PROTEIN 5"/>
    <property type="match status" value="1"/>
</dbReference>
<dbReference type="EMBL" id="JAHRIN010077853">
    <property type="protein sequence ID" value="MEQ2218930.1"/>
    <property type="molecule type" value="Genomic_DNA"/>
</dbReference>
<accession>A0ABV0SFC9</accession>
<proteinExistence type="predicted"/>
<organism evidence="2 3">
    <name type="scientific">Xenoophorus captivus</name>
    <dbReference type="NCBI Taxonomy" id="1517983"/>
    <lineage>
        <taxon>Eukaryota</taxon>
        <taxon>Metazoa</taxon>
        <taxon>Chordata</taxon>
        <taxon>Craniata</taxon>
        <taxon>Vertebrata</taxon>
        <taxon>Euteleostomi</taxon>
        <taxon>Actinopterygii</taxon>
        <taxon>Neopterygii</taxon>
        <taxon>Teleostei</taxon>
        <taxon>Neoteleostei</taxon>
        <taxon>Acanthomorphata</taxon>
        <taxon>Ovalentaria</taxon>
        <taxon>Atherinomorphae</taxon>
        <taxon>Cyprinodontiformes</taxon>
        <taxon>Goodeidae</taxon>
        <taxon>Xenoophorus</taxon>
    </lineage>
</organism>
<evidence type="ECO:0000256" key="1">
    <source>
        <dbReference type="ARBA" id="ARBA00023054"/>
    </source>
</evidence>
<feature type="non-terminal residue" evidence="2">
    <location>
        <position position="162"/>
    </location>
</feature>
<comment type="caution">
    <text evidence="2">The sequence shown here is derived from an EMBL/GenBank/DDBJ whole genome shotgun (WGS) entry which is preliminary data.</text>
</comment>
<dbReference type="Proteomes" id="UP001434883">
    <property type="component" value="Unassembled WGS sequence"/>
</dbReference>
<name>A0ABV0SFC9_9TELE</name>
<evidence type="ECO:0000313" key="2">
    <source>
        <dbReference type="EMBL" id="MEQ2218930.1"/>
    </source>
</evidence>